<evidence type="ECO:0000313" key="2">
    <source>
        <dbReference type="Proteomes" id="UP000807115"/>
    </source>
</evidence>
<reference evidence="1" key="2">
    <citation type="submission" date="2020-10" db="EMBL/GenBank/DDBJ databases">
        <authorList>
            <person name="Cooper E.A."/>
            <person name="Brenton Z.W."/>
            <person name="Flinn B.S."/>
            <person name="Jenkins J."/>
            <person name="Shu S."/>
            <person name="Flowers D."/>
            <person name="Luo F."/>
            <person name="Wang Y."/>
            <person name="Xia P."/>
            <person name="Barry K."/>
            <person name="Daum C."/>
            <person name="Lipzen A."/>
            <person name="Yoshinaga Y."/>
            <person name="Schmutz J."/>
            <person name="Saski C."/>
            <person name="Vermerris W."/>
            <person name="Kresovich S."/>
        </authorList>
    </citation>
    <scope>NUCLEOTIDE SEQUENCE</scope>
</reference>
<organism evidence="1 2">
    <name type="scientific">Sorghum bicolor</name>
    <name type="common">Sorghum</name>
    <name type="synonym">Sorghum vulgare</name>
    <dbReference type="NCBI Taxonomy" id="4558"/>
    <lineage>
        <taxon>Eukaryota</taxon>
        <taxon>Viridiplantae</taxon>
        <taxon>Streptophyta</taxon>
        <taxon>Embryophyta</taxon>
        <taxon>Tracheophyta</taxon>
        <taxon>Spermatophyta</taxon>
        <taxon>Magnoliopsida</taxon>
        <taxon>Liliopsida</taxon>
        <taxon>Poales</taxon>
        <taxon>Poaceae</taxon>
        <taxon>PACMAD clade</taxon>
        <taxon>Panicoideae</taxon>
        <taxon>Andropogonodae</taxon>
        <taxon>Andropogoneae</taxon>
        <taxon>Sorghinae</taxon>
        <taxon>Sorghum</taxon>
    </lineage>
</organism>
<sequence>MRRRTIQPFSNRRRHILPALGLLPSVMVLLLRQPSNPILSRSPTPTQFLRIRV</sequence>
<dbReference type="EMBL" id="CM027688">
    <property type="protein sequence ID" value="KAG0519564.1"/>
    <property type="molecule type" value="Genomic_DNA"/>
</dbReference>
<comment type="caution">
    <text evidence="1">The sequence shown here is derived from an EMBL/GenBank/DDBJ whole genome shotgun (WGS) entry which is preliminary data.</text>
</comment>
<dbReference type="AlphaFoldDB" id="A0A921U636"/>
<accession>A0A921U636</accession>
<gene>
    <name evidence="1" type="ORF">BDA96_09G274300</name>
</gene>
<dbReference type="Proteomes" id="UP000807115">
    <property type="component" value="Chromosome 9"/>
</dbReference>
<protein>
    <submittedName>
        <fullName evidence="1">Uncharacterized protein</fullName>
    </submittedName>
</protein>
<evidence type="ECO:0000313" key="1">
    <source>
        <dbReference type="EMBL" id="KAG0519564.1"/>
    </source>
</evidence>
<reference evidence="1" key="1">
    <citation type="journal article" date="2019" name="BMC Genomics">
        <title>A new reference genome for Sorghum bicolor reveals high levels of sequence similarity between sweet and grain genotypes: implications for the genetics of sugar metabolism.</title>
        <authorList>
            <person name="Cooper E.A."/>
            <person name="Brenton Z.W."/>
            <person name="Flinn B.S."/>
            <person name="Jenkins J."/>
            <person name="Shu S."/>
            <person name="Flowers D."/>
            <person name="Luo F."/>
            <person name="Wang Y."/>
            <person name="Xia P."/>
            <person name="Barry K."/>
            <person name="Daum C."/>
            <person name="Lipzen A."/>
            <person name="Yoshinaga Y."/>
            <person name="Schmutz J."/>
            <person name="Saski C."/>
            <person name="Vermerris W."/>
            <person name="Kresovich S."/>
        </authorList>
    </citation>
    <scope>NUCLEOTIDE SEQUENCE</scope>
</reference>
<proteinExistence type="predicted"/>
<name>A0A921U636_SORBI</name>